<organism evidence="2 6">
    <name type="scientific">Leishmania donovani</name>
    <dbReference type="NCBI Taxonomy" id="5661"/>
    <lineage>
        <taxon>Eukaryota</taxon>
        <taxon>Discoba</taxon>
        <taxon>Euglenozoa</taxon>
        <taxon>Kinetoplastea</taxon>
        <taxon>Metakinetoplastina</taxon>
        <taxon>Trypanosomatida</taxon>
        <taxon>Trypanosomatidae</taxon>
        <taxon>Leishmaniinae</taxon>
        <taxon>Leishmania</taxon>
    </lineage>
</organism>
<dbReference type="EMBL" id="RHLD01000002">
    <property type="protein sequence ID" value="TPP42344.1"/>
    <property type="molecule type" value="Genomic_DNA"/>
</dbReference>
<proteinExistence type="predicted"/>
<evidence type="ECO:0000256" key="1">
    <source>
        <dbReference type="SAM" id="SignalP"/>
    </source>
</evidence>
<dbReference type="EMBL" id="LR812656">
    <property type="protein sequence ID" value="CAC5434668.1"/>
    <property type="molecule type" value="Genomic_DNA"/>
</dbReference>
<feature type="chain" id="PRO_5044599599" evidence="1">
    <location>
        <begin position="20"/>
        <end position="132"/>
    </location>
</feature>
<dbReference type="VEuPathDB" id="TriTrypDB:LdCL_360014900"/>
<dbReference type="Proteomes" id="UP000318821">
    <property type="component" value="Unassembled WGS sequence"/>
</dbReference>
<dbReference type="OrthoDB" id="271494at2759"/>
<protein>
    <submittedName>
        <fullName evidence="3">Hypothetical_protein</fullName>
    </submittedName>
</protein>
<evidence type="ECO:0000313" key="3">
    <source>
        <dbReference type="EMBL" id="CAC5434668.1"/>
    </source>
</evidence>
<keyword evidence="1" id="KW-0732">Signal</keyword>
<dbReference type="Proteomes" id="UP000318447">
    <property type="component" value="Unassembled WGS sequence"/>
</dbReference>
<evidence type="ECO:0000313" key="7">
    <source>
        <dbReference type="Proteomes" id="UP000318447"/>
    </source>
</evidence>
<sequence length="132" mass="14309">MKIPLQSTLFVCLFGTLSALVASVLILGSADMSSVRASQRMARMCGNLGSCIRIHSGPIDSILIGDIDFDRDTVGDVIKRIPPWFGSQTRPLALTVHNVPLKEESTLRAQGLMAASYICLASMKELRVDTET</sequence>
<reference evidence="7" key="3">
    <citation type="submission" date="2019-02" db="EMBL/GenBank/DDBJ databases">
        <title>FDA dAtabase for Regulatory Grade micrObial Sequences (FDA-ARGOS): Supporting development and validation of Infectious Disease Dx tests.</title>
        <authorList>
            <person name="Duncan R."/>
            <person name="Fisher C."/>
            <person name="Tallon L."/>
            <person name="Sadzewicz L."/>
            <person name="Sengamalay N."/>
            <person name="Ott S."/>
            <person name="Godinez A."/>
            <person name="Nagaraj S."/>
            <person name="Vavikolanu K."/>
            <person name="Nadendla S."/>
            <person name="Aluvathingal J."/>
            <person name="Sichtig H."/>
        </authorList>
    </citation>
    <scope>NUCLEOTIDE SEQUENCE [LARGE SCALE GENOMIC DNA]</scope>
    <source>
        <strain evidence="7">FDAARGOS_361</strain>
    </source>
</reference>
<keyword evidence="6" id="KW-1185">Reference proteome</keyword>
<gene>
    <name evidence="4" type="ORF">CGC20_29430</name>
    <name evidence="5" type="ORF">CGC21_12820</name>
    <name evidence="2" type="ORF">LdCL_360014900</name>
    <name evidence="3" type="ORF">LDHU3_36.1310</name>
</gene>
<evidence type="ECO:0000313" key="6">
    <source>
        <dbReference type="Proteomes" id="UP000274082"/>
    </source>
</evidence>
<accession>A0A3Q8IFU5</accession>
<evidence type="ECO:0000313" key="2">
    <source>
        <dbReference type="EMBL" id="AYU83443.1"/>
    </source>
</evidence>
<dbReference type="Proteomes" id="UP000601710">
    <property type="component" value="Chromosome 36"/>
</dbReference>
<evidence type="ECO:0000313" key="4">
    <source>
        <dbReference type="EMBL" id="TPP42344.1"/>
    </source>
</evidence>
<reference evidence="2 6" key="1">
    <citation type="journal article" date="2018" name="Sci. Rep.">
        <title>A complete Leishmania donovani reference genome identifies novel genetic variations associated with virulence.</title>
        <authorList>
            <person name="Lypaczewski P."/>
            <person name="Hoshizaki J."/>
            <person name="Zhang W.-W."/>
            <person name="McCall L.-I."/>
            <person name="Torcivia-Rodriguez J."/>
            <person name="Simonyan V."/>
            <person name="Kaur A."/>
            <person name="Dewar K."/>
            <person name="Matlashewski G."/>
        </authorList>
    </citation>
    <scope>NUCLEOTIDE SEQUENCE [LARGE SCALE GENOMIC DNA]</scope>
    <source>
        <strain evidence="2 6">LdCL</strain>
    </source>
</reference>
<feature type="signal peptide" evidence="1">
    <location>
        <begin position="1"/>
        <end position="19"/>
    </location>
</feature>
<reference evidence="3" key="5">
    <citation type="submission" date="2020-06" db="EMBL/GenBank/DDBJ databases">
        <authorList>
            <person name="Camacho E."/>
            <person name="Gonzalez-de la Fuente S."/>
            <person name="Rastrojo A."/>
            <person name="Peiro-Pastor R."/>
            <person name="Solana JC."/>
            <person name="Tabera L."/>
            <person name="Gamarro F."/>
            <person name="Carrasco-Ramiro F."/>
            <person name="Requena JM."/>
            <person name="Aguado B."/>
        </authorList>
    </citation>
    <scope>NUCLEOTIDE SEQUENCE</scope>
</reference>
<reference evidence="8" key="4">
    <citation type="submission" date="2019-02" db="EMBL/GenBank/DDBJ databases">
        <title>FDA dAtabase for Regulatory Grade micrObial Sequences (FDA-ARGOS): Supporting development and validation of Infectious Disease Dx tests.</title>
        <authorList>
            <person name="Duncan R."/>
            <person name="Fisher C."/>
            <person name="Tallon L."/>
            <person name="Sadzewicz L."/>
            <person name="Sengamalay N."/>
            <person name="Ott S."/>
            <person name="Godinez A."/>
            <person name="Nagaraj S."/>
            <person name="Vavikolanu K."/>
            <person name="Vyas G."/>
            <person name="Nadendla S."/>
            <person name="Aluvathingal J."/>
            <person name="Sichtig H."/>
        </authorList>
    </citation>
    <scope>NUCLEOTIDE SEQUENCE [LARGE SCALE GENOMIC DNA]</scope>
    <source>
        <strain evidence="8">FDAARGOS_360</strain>
    </source>
</reference>
<dbReference type="VEuPathDB" id="TriTrypDB:LDHU3_36.1310"/>
<evidence type="ECO:0000313" key="5">
    <source>
        <dbReference type="EMBL" id="TPP48214.1"/>
    </source>
</evidence>
<dbReference type="AlphaFoldDB" id="A0A3Q8IFU5"/>
<name>A0A3Q8IFU5_LEIDO</name>
<dbReference type="EMBL" id="RHLC01000054">
    <property type="protein sequence ID" value="TPP48214.1"/>
    <property type="molecule type" value="Genomic_DNA"/>
</dbReference>
<reference evidence="4" key="2">
    <citation type="submission" date="2019-02" db="EMBL/GenBank/DDBJ databases">
        <title>FDA dAtabase for Regulatory Grade micrObial Sequences (FDA-ARGOS): Supporting development and validation of Infectious Disease Dx tests.</title>
        <authorList>
            <person name="Duncan R."/>
            <person name="Fisher C."/>
            <person name="Tallon L.J."/>
            <person name="Sadzewicz L."/>
            <person name="Sengamalay N."/>
            <person name="Ott S."/>
            <person name="Godinez A."/>
            <person name="Nagaraj S."/>
            <person name="Nadendla S."/>
            <person name="Sichtig H."/>
        </authorList>
    </citation>
    <scope>NUCLEOTIDE SEQUENCE</scope>
    <source>
        <strain evidence="4">FDAARGOS_360</strain>
        <strain evidence="5">FDAARGOS_361</strain>
    </source>
</reference>
<dbReference type="Proteomes" id="UP000274082">
    <property type="component" value="Chromosome 36"/>
</dbReference>
<dbReference type="EMBL" id="CP029535">
    <property type="protein sequence ID" value="AYU83443.1"/>
    <property type="molecule type" value="Genomic_DNA"/>
</dbReference>
<evidence type="ECO:0000313" key="8">
    <source>
        <dbReference type="Proteomes" id="UP000318821"/>
    </source>
</evidence>